<feature type="compositionally biased region" description="Low complexity" evidence="1">
    <location>
        <begin position="36"/>
        <end position="48"/>
    </location>
</feature>
<proteinExistence type="predicted"/>
<sequence>MKSSASNATNLKEQLQVLTIDSKFPQLSRIVHPGEVKTLGTNKNVTNTNKKKQKGQKKNNEGQDSLTGSSTGPVERSPGKGITHSMSKGITIGENVQIQIEESSFEEISSPIKDSRKQPVMTTQIENDRKEKLSYEAWEKAQKNISALVAEMECFNTKLSQQQGKHVLQQQMAIQPFPTYAGGNGQVSCSTNQWGKFYPNTGSNRQMNSNPWGNSGLNIGGNNVQAGASMSNIDPNLVSLINDMHKRALNHVGMYANFHGIGIR</sequence>
<accession>A0ABD3AC63</accession>
<evidence type="ECO:0000313" key="2">
    <source>
        <dbReference type="EMBL" id="KAL3529356.1"/>
    </source>
</evidence>
<evidence type="ECO:0000256" key="1">
    <source>
        <dbReference type="SAM" id="MobiDB-lite"/>
    </source>
</evidence>
<dbReference type="EMBL" id="JBJUIK010000004">
    <property type="protein sequence ID" value="KAL3529356.1"/>
    <property type="molecule type" value="Genomic_DNA"/>
</dbReference>
<protein>
    <submittedName>
        <fullName evidence="2">Uncharacterized protein</fullName>
    </submittedName>
</protein>
<name>A0ABD3AC63_9GENT</name>
<organism evidence="2 3">
    <name type="scientific">Cinchona calisaya</name>
    <dbReference type="NCBI Taxonomy" id="153742"/>
    <lineage>
        <taxon>Eukaryota</taxon>
        <taxon>Viridiplantae</taxon>
        <taxon>Streptophyta</taxon>
        <taxon>Embryophyta</taxon>
        <taxon>Tracheophyta</taxon>
        <taxon>Spermatophyta</taxon>
        <taxon>Magnoliopsida</taxon>
        <taxon>eudicotyledons</taxon>
        <taxon>Gunneridae</taxon>
        <taxon>Pentapetalae</taxon>
        <taxon>asterids</taxon>
        <taxon>lamiids</taxon>
        <taxon>Gentianales</taxon>
        <taxon>Rubiaceae</taxon>
        <taxon>Cinchonoideae</taxon>
        <taxon>Cinchoneae</taxon>
        <taxon>Cinchona</taxon>
    </lineage>
</organism>
<dbReference type="AlphaFoldDB" id="A0ABD3AC63"/>
<gene>
    <name evidence="2" type="ORF">ACH5RR_008678</name>
</gene>
<evidence type="ECO:0000313" key="3">
    <source>
        <dbReference type="Proteomes" id="UP001630127"/>
    </source>
</evidence>
<feature type="region of interest" description="Disordered" evidence="1">
    <location>
        <begin position="22"/>
        <end position="90"/>
    </location>
</feature>
<keyword evidence="3" id="KW-1185">Reference proteome</keyword>
<reference evidence="2 3" key="1">
    <citation type="submission" date="2024-11" db="EMBL/GenBank/DDBJ databases">
        <title>A near-complete genome assembly of Cinchona calisaya.</title>
        <authorList>
            <person name="Lian D.C."/>
            <person name="Zhao X.W."/>
            <person name="Wei L."/>
        </authorList>
    </citation>
    <scope>NUCLEOTIDE SEQUENCE [LARGE SCALE GENOMIC DNA]</scope>
    <source>
        <tissue evidence="2">Nenye</tissue>
    </source>
</reference>
<feature type="compositionally biased region" description="Polar residues" evidence="1">
    <location>
        <begin position="62"/>
        <end position="72"/>
    </location>
</feature>
<dbReference type="Proteomes" id="UP001630127">
    <property type="component" value="Unassembled WGS sequence"/>
</dbReference>
<comment type="caution">
    <text evidence="2">The sequence shown here is derived from an EMBL/GenBank/DDBJ whole genome shotgun (WGS) entry which is preliminary data.</text>
</comment>